<dbReference type="EMBL" id="JAZEWV010000005">
    <property type="protein sequence ID" value="MEE4542015.1"/>
    <property type="molecule type" value="Genomic_DNA"/>
</dbReference>
<dbReference type="InterPro" id="IPR027473">
    <property type="entry name" value="L-asparaginase_C"/>
</dbReference>
<keyword evidence="3" id="KW-0378">Hydrolase</keyword>
<dbReference type="PIRSF" id="PIRSF500176">
    <property type="entry name" value="L_ASNase"/>
    <property type="match status" value="1"/>
</dbReference>
<comment type="similarity">
    <text evidence="1">Belongs to the asparaginase 1 family.</text>
</comment>
<dbReference type="EC" id="3.5.1.1" evidence="2"/>
<dbReference type="SUPFAM" id="SSF53774">
    <property type="entry name" value="Glutaminase/Asparaginase"/>
    <property type="match status" value="1"/>
</dbReference>
<sequence>MRHVVVISTGGTIASRWQGDGYAAEAAGQEVLAAGAVPEGVDVRVVDLFTVNSSRLTTAHQLRLLHAVHDVLADPEVDGVVVTHGTDTLEESAFLLDLFHADRRPVVFTGAQKPLDAADGDAAGNLYDALLTAATGRDIGAVIVFAGQVFAARGTVKKHTVDPRAFGDPDGLPLGRVEFGRVSWGRSRRRPEALPLPPRDAAVPRVDVVMHHSDGDTVLLDASLAAGARGLVLVGTGAGNATPQIAEAVAAAVRDGVLVAVSTRVAAGAVAPLYTGGGAVDLAAGGALLAGTLRPGQARIAVLAALLSAPATQRPAPGGVAVPGGAAGDALAHAPVTVPEPAAARRALERILAAPARNVPASELYLVDRVGK</sequence>
<dbReference type="InterPro" id="IPR037152">
    <property type="entry name" value="L-asparaginase_N_sf"/>
</dbReference>
<dbReference type="InterPro" id="IPR040919">
    <property type="entry name" value="Asparaginase_C"/>
</dbReference>
<dbReference type="PANTHER" id="PTHR11707:SF28">
    <property type="entry name" value="60 KDA LYSOPHOSPHOLIPASE"/>
    <property type="match status" value="1"/>
</dbReference>
<dbReference type="PRINTS" id="PR00139">
    <property type="entry name" value="ASNGLNASE"/>
</dbReference>
<dbReference type="PROSITE" id="PS00144">
    <property type="entry name" value="ASN_GLN_ASE_1"/>
    <property type="match status" value="1"/>
</dbReference>
<dbReference type="RefSeq" id="WP_330793949.1">
    <property type="nucleotide sequence ID" value="NZ_JAZEWV010000005.1"/>
</dbReference>
<comment type="catalytic activity">
    <reaction evidence="4">
        <text>L-asparagine + H2O = L-aspartate + NH4(+)</text>
        <dbReference type="Rhea" id="RHEA:21016"/>
        <dbReference type="ChEBI" id="CHEBI:15377"/>
        <dbReference type="ChEBI" id="CHEBI:28938"/>
        <dbReference type="ChEBI" id="CHEBI:29991"/>
        <dbReference type="ChEBI" id="CHEBI:58048"/>
        <dbReference type="EC" id="3.5.1.1"/>
    </reaction>
</comment>
<dbReference type="PROSITE" id="PS51732">
    <property type="entry name" value="ASN_GLN_ASE_3"/>
    <property type="match status" value="1"/>
</dbReference>
<feature type="domain" description="Asparaginase/glutaminase C-terminal" evidence="8">
    <location>
        <begin position="205"/>
        <end position="306"/>
    </location>
</feature>
<evidence type="ECO:0000256" key="2">
    <source>
        <dbReference type="ARBA" id="ARBA00012920"/>
    </source>
</evidence>
<proteinExistence type="inferred from homology"/>
<evidence type="ECO:0000259" key="8">
    <source>
        <dbReference type="Pfam" id="PF17763"/>
    </source>
</evidence>
<dbReference type="InterPro" id="IPR027474">
    <property type="entry name" value="L-asparaginase_N"/>
</dbReference>
<protein>
    <recommendedName>
        <fullName evidence="2">asparaginase</fullName>
        <ecNumber evidence="2">3.5.1.1</ecNumber>
    </recommendedName>
</protein>
<dbReference type="Pfam" id="PF17763">
    <property type="entry name" value="Asparaginase_C"/>
    <property type="match status" value="1"/>
</dbReference>
<dbReference type="CDD" id="cd08964">
    <property type="entry name" value="L-asparaginase_II"/>
    <property type="match status" value="1"/>
</dbReference>
<comment type="caution">
    <text evidence="9">The sequence shown here is derived from an EMBL/GenBank/DDBJ whole genome shotgun (WGS) entry which is preliminary data.</text>
</comment>
<dbReference type="InterPro" id="IPR006034">
    <property type="entry name" value="Asparaginase/glutaminase-like"/>
</dbReference>
<evidence type="ECO:0000256" key="6">
    <source>
        <dbReference type="PROSITE-ProRule" id="PRU10100"/>
    </source>
</evidence>
<name>A0ABU7P878_9ACTN</name>
<dbReference type="Gene3D" id="3.40.50.1170">
    <property type="entry name" value="L-asparaginase, N-terminal domain"/>
    <property type="match status" value="1"/>
</dbReference>
<evidence type="ECO:0000259" key="7">
    <source>
        <dbReference type="Pfam" id="PF00710"/>
    </source>
</evidence>
<gene>
    <name evidence="9" type="ORF">V2S66_08545</name>
</gene>
<feature type="domain" description="L-asparaginase N-terminal" evidence="7">
    <location>
        <begin position="3"/>
        <end position="187"/>
    </location>
</feature>
<evidence type="ECO:0000256" key="1">
    <source>
        <dbReference type="ARBA" id="ARBA00010518"/>
    </source>
</evidence>
<dbReference type="Pfam" id="PF00710">
    <property type="entry name" value="Asparaginase"/>
    <property type="match status" value="1"/>
</dbReference>
<evidence type="ECO:0000313" key="9">
    <source>
        <dbReference type="EMBL" id="MEE4542015.1"/>
    </source>
</evidence>
<dbReference type="PANTHER" id="PTHR11707">
    <property type="entry name" value="L-ASPARAGINASE"/>
    <property type="match status" value="1"/>
</dbReference>
<evidence type="ECO:0000256" key="4">
    <source>
        <dbReference type="ARBA" id="ARBA00049366"/>
    </source>
</evidence>
<feature type="active site" evidence="5">
    <location>
        <position position="12"/>
    </location>
</feature>
<evidence type="ECO:0000256" key="5">
    <source>
        <dbReference type="PROSITE-ProRule" id="PRU10099"/>
    </source>
</evidence>
<dbReference type="SMART" id="SM00870">
    <property type="entry name" value="Asparaginase"/>
    <property type="match status" value="1"/>
</dbReference>
<keyword evidence="10" id="KW-1185">Reference proteome</keyword>
<dbReference type="InterPro" id="IPR020827">
    <property type="entry name" value="Asparaginase/glutaminase_AS1"/>
</dbReference>
<evidence type="ECO:0000256" key="3">
    <source>
        <dbReference type="ARBA" id="ARBA00022801"/>
    </source>
</evidence>
<accession>A0ABU7P878</accession>
<dbReference type="PIRSF" id="PIRSF001220">
    <property type="entry name" value="L-ASNase_gatD"/>
    <property type="match status" value="1"/>
</dbReference>
<organism evidence="9 10">
    <name type="scientific">Actinacidiphila polyblastidii</name>
    <dbReference type="NCBI Taxonomy" id="3110430"/>
    <lineage>
        <taxon>Bacteria</taxon>
        <taxon>Bacillati</taxon>
        <taxon>Actinomycetota</taxon>
        <taxon>Actinomycetes</taxon>
        <taxon>Kitasatosporales</taxon>
        <taxon>Streptomycetaceae</taxon>
        <taxon>Actinacidiphila</taxon>
    </lineage>
</organism>
<dbReference type="SFLD" id="SFLDS00057">
    <property type="entry name" value="Glutaminase/Asparaginase"/>
    <property type="match status" value="1"/>
</dbReference>
<dbReference type="PROSITE" id="PS00917">
    <property type="entry name" value="ASN_GLN_ASE_2"/>
    <property type="match status" value="1"/>
</dbReference>
<dbReference type="Gene3D" id="3.40.50.40">
    <property type="match status" value="1"/>
</dbReference>
<feature type="active site" evidence="6">
    <location>
        <position position="86"/>
    </location>
</feature>
<reference evidence="9 10" key="1">
    <citation type="submission" date="2023-12" db="EMBL/GenBank/DDBJ databases">
        <title>Streptomyces sp. V4-01.</title>
        <authorList>
            <person name="Somphong A."/>
            <person name="Phongsopitanun W."/>
        </authorList>
    </citation>
    <scope>NUCLEOTIDE SEQUENCE [LARGE SCALE GENOMIC DNA]</scope>
    <source>
        <strain evidence="9 10">V4-01</strain>
    </source>
</reference>
<dbReference type="InterPro" id="IPR027475">
    <property type="entry name" value="Asparaginase/glutaminase_AS2"/>
</dbReference>
<evidence type="ECO:0000313" key="10">
    <source>
        <dbReference type="Proteomes" id="UP001344658"/>
    </source>
</evidence>
<dbReference type="InterPro" id="IPR036152">
    <property type="entry name" value="Asp/glu_Ase-like_sf"/>
</dbReference>
<dbReference type="InterPro" id="IPR004550">
    <property type="entry name" value="AsnASE_II"/>
</dbReference>
<dbReference type="Proteomes" id="UP001344658">
    <property type="component" value="Unassembled WGS sequence"/>
</dbReference>